<gene>
    <name evidence="2" type="ORF">CYMTET_13182</name>
</gene>
<dbReference type="Proteomes" id="UP001190700">
    <property type="component" value="Unassembled WGS sequence"/>
</dbReference>
<evidence type="ECO:0000313" key="2">
    <source>
        <dbReference type="EMBL" id="KAK3278912.1"/>
    </source>
</evidence>
<feature type="region of interest" description="Disordered" evidence="1">
    <location>
        <begin position="25"/>
        <end position="56"/>
    </location>
</feature>
<sequence>MRLAATFWGTAQGSYTRHLSRTIESNSLPPAAPETSEAAAQVHSGAGSGTGGAADKGIGRALRDHLGRLLPRLFEEAQCPLQEGCKVAGGHPSGGGPLERPHPQERGPRSFALRRAGAGSGRATLATVVQGGELQYFCRVRDLDGCRVRVRDLGGVMARHLDVCLREGLPEAFQKRLLGLAGPASTPWGRAIRSSPQLKGVLSQDWARYSSPRTTTWKDVHRVFLNIRESANARSPPPPDVGDLLRDPELPASLRDWIVSSC</sequence>
<organism evidence="2 3">
    <name type="scientific">Cymbomonas tetramitiformis</name>
    <dbReference type="NCBI Taxonomy" id="36881"/>
    <lineage>
        <taxon>Eukaryota</taxon>
        <taxon>Viridiplantae</taxon>
        <taxon>Chlorophyta</taxon>
        <taxon>Pyramimonadophyceae</taxon>
        <taxon>Pyramimonadales</taxon>
        <taxon>Pyramimonadaceae</taxon>
        <taxon>Cymbomonas</taxon>
    </lineage>
</organism>
<keyword evidence="3" id="KW-1185">Reference proteome</keyword>
<evidence type="ECO:0000313" key="3">
    <source>
        <dbReference type="Proteomes" id="UP001190700"/>
    </source>
</evidence>
<feature type="region of interest" description="Disordered" evidence="1">
    <location>
        <begin position="85"/>
        <end position="108"/>
    </location>
</feature>
<dbReference type="AlphaFoldDB" id="A0AAE0LBG0"/>
<accession>A0AAE0LBG0</accession>
<protein>
    <submittedName>
        <fullName evidence="2">Uncharacterized protein</fullName>
    </submittedName>
</protein>
<reference evidence="2 3" key="1">
    <citation type="journal article" date="2015" name="Genome Biol. Evol.">
        <title>Comparative Genomics of a Bacterivorous Green Alga Reveals Evolutionary Causalities and Consequences of Phago-Mixotrophic Mode of Nutrition.</title>
        <authorList>
            <person name="Burns J.A."/>
            <person name="Paasch A."/>
            <person name="Narechania A."/>
            <person name="Kim E."/>
        </authorList>
    </citation>
    <scope>NUCLEOTIDE SEQUENCE [LARGE SCALE GENOMIC DNA]</scope>
    <source>
        <strain evidence="2 3">PLY_AMNH</strain>
    </source>
</reference>
<comment type="caution">
    <text evidence="2">The sequence shown here is derived from an EMBL/GenBank/DDBJ whole genome shotgun (WGS) entry which is preliminary data.</text>
</comment>
<proteinExistence type="predicted"/>
<dbReference type="EMBL" id="LGRX02005223">
    <property type="protein sequence ID" value="KAK3278912.1"/>
    <property type="molecule type" value="Genomic_DNA"/>
</dbReference>
<feature type="compositionally biased region" description="Basic and acidic residues" evidence="1">
    <location>
        <begin position="99"/>
        <end position="108"/>
    </location>
</feature>
<evidence type="ECO:0000256" key="1">
    <source>
        <dbReference type="SAM" id="MobiDB-lite"/>
    </source>
</evidence>
<name>A0AAE0LBG0_9CHLO</name>